<dbReference type="Proteomes" id="UP000028880">
    <property type="component" value="Unassembled WGS sequence"/>
</dbReference>
<proteinExistence type="predicted"/>
<dbReference type="Proteomes" id="UP000193710">
    <property type="component" value="Unassembled WGS sequence"/>
</dbReference>
<dbReference type="OrthoDB" id="4736203at2"/>
<feature type="domain" description="ESX-1 secretion-associated protein EspA/EspE-like" evidence="3">
    <location>
        <begin position="94"/>
        <end position="169"/>
    </location>
</feature>
<feature type="compositionally biased region" description="Low complexity" evidence="1">
    <location>
        <begin position="340"/>
        <end position="366"/>
    </location>
</feature>
<dbReference type="EMBL" id="LQPY01000030">
    <property type="protein sequence ID" value="ORX01526.1"/>
    <property type="molecule type" value="Genomic_DNA"/>
</dbReference>
<dbReference type="AlphaFoldDB" id="A0A024K0U4"/>
<dbReference type="InterPro" id="IPR043796">
    <property type="entry name" value="ESX-1_EspA/EspE-like"/>
</dbReference>
<evidence type="ECO:0000256" key="2">
    <source>
        <dbReference type="SAM" id="Phobius"/>
    </source>
</evidence>
<protein>
    <submittedName>
        <fullName evidence="4">ESX-1 secretion-associated protein A, EspA</fullName>
    </submittedName>
</protein>
<organism evidence="4">
    <name type="scientific">Mycobacterium triplex</name>
    <dbReference type="NCBI Taxonomy" id="47839"/>
    <lineage>
        <taxon>Bacteria</taxon>
        <taxon>Bacillati</taxon>
        <taxon>Actinomycetota</taxon>
        <taxon>Actinomycetes</taxon>
        <taxon>Mycobacteriales</taxon>
        <taxon>Mycobacteriaceae</taxon>
        <taxon>Mycobacterium</taxon>
        <taxon>Mycobacterium simiae complex</taxon>
    </lineage>
</organism>
<dbReference type="EMBL" id="HG964446">
    <property type="protein sequence ID" value="CDO89670.1"/>
    <property type="molecule type" value="Genomic_DNA"/>
</dbReference>
<reference evidence="4" key="1">
    <citation type="journal article" date="2014" name="Genome Announc.">
        <title>Draft Genome Sequence of Mycobacterium triplex DSM 44626.</title>
        <authorList>
            <person name="Sassi M."/>
            <person name="Croce O."/>
            <person name="Robert C."/>
            <person name="Raoult D."/>
            <person name="Drancourt M."/>
        </authorList>
    </citation>
    <scope>NUCLEOTIDE SEQUENCE [LARGE SCALE GENOMIC DNA]</scope>
    <source>
        <strain evidence="4">DSM 44626</strain>
    </source>
</reference>
<evidence type="ECO:0000313" key="4">
    <source>
        <dbReference type="EMBL" id="CDO89670.1"/>
    </source>
</evidence>
<gene>
    <name evidence="4" type="primary">espA</name>
    <name evidence="5" type="ORF">AWC29_23050</name>
    <name evidence="4" type="ORF">BN973_04050</name>
</gene>
<sequence>MPKISDTWKPGFSTVAAGKAFATGNYADGTLNLVLALGQAGYAVGKNYLPKSAAGDMLGPRKGGKESLRDAFGVEAVILERGIQIVTAMTLLLGSGAEQGQTYEAASSYFKLAWENLKDATVAGDSWVGAAADSYNARNAQQIEWASTMEALDLEVAAILQQNSDTLGNCKITLTSVRAFFTACIPIAATLRWAYGPAGEAISISFQWAMFLVGFPIALSACVWAFTSAAENGVALQTVTEGYTGVAASAVITGSDSAAAKVAPAPKSAVSGFAEINAGSSAAPSGGFGQRAASSPGAPSTGEGESAPGDWPGALSSGAAVPQTGGSPAYAAPAVGRVPSAASGSRTSSGAAASGAAKSGAAPKAAAAEEDVLPSDPDGAATGSQAAERAPVYTAADGTEQASERVR</sequence>
<keyword evidence="2" id="KW-0812">Transmembrane</keyword>
<dbReference type="RefSeq" id="WP_036470339.1">
    <property type="nucleotide sequence ID" value="NZ_HG964446.1"/>
</dbReference>
<reference evidence="5 6" key="3">
    <citation type="submission" date="2016-01" db="EMBL/GenBank/DDBJ databases">
        <title>The new phylogeny of the genus Mycobacterium.</title>
        <authorList>
            <person name="Tarcisio F."/>
            <person name="Conor M."/>
            <person name="Antonella G."/>
            <person name="Elisabetta G."/>
            <person name="Giulia F.S."/>
            <person name="Sara T."/>
            <person name="Anna F."/>
            <person name="Clotilde B."/>
            <person name="Roberto B."/>
            <person name="Veronica D.S."/>
            <person name="Fabio R."/>
            <person name="Monica P."/>
            <person name="Olivier J."/>
            <person name="Enrico T."/>
            <person name="Nicola S."/>
        </authorList>
    </citation>
    <scope>NUCLEOTIDE SEQUENCE [LARGE SCALE GENOMIC DNA]</scope>
    <source>
        <strain evidence="5 6">DSM 44626</strain>
    </source>
</reference>
<evidence type="ECO:0000313" key="5">
    <source>
        <dbReference type="EMBL" id="ORX01526.1"/>
    </source>
</evidence>
<accession>A0A024K0U4</accession>
<keyword evidence="2" id="KW-1133">Transmembrane helix</keyword>
<feature type="transmembrane region" description="Helical" evidence="2">
    <location>
        <begin position="177"/>
        <end position="195"/>
    </location>
</feature>
<feature type="region of interest" description="Disordered" evidence="1">
    <location>
        <begin position="282"/>
        <end position="407"/>
    </location>
</feature>
<feature type="transmembrane region" description="Helical" evidence="2">
    <location>
        <begin position="207"/>
        <end position="227"/>
    </location>
</feature>
<name>A0A024K0U4_9MYCO</name>
<keyword evidence="2" id="KW-0472">Membrane</keyword>
<dbReference type="STRING" id="47839.BN973_04050"/>
<dbReference type="HOGENOM" id="CLU_675828_0_0_11"/>
<evidence type="ECO:0000259" key="3">
    <source>
        <dbReference type="Pfam" id="PF18879"/>
    </source>
</evidence>
<evidence type="ECO:0000256" key="1">
    <source>
        <dbReference type="SAM" id="MobiDB-lite"/>
    </source>
</evidence>
<evidence type="ECO:0000313" key="6">
    <source>
        <dbReference type="Proteomes" id="UP000193710"/>
    </source>
</evidence>
<dbReference type="Pfam" id="PF18879">
    <property type="entry name" value="EspA_EspE"/>
    <property type="match status" value="1"/>
</dbReference>
<keyword evidence="6" id="KW-1185">Reference proteome</keyword>
<reference evidence="4" key="2">
    <citation type="submission" date="2014-04" db="EMBL/GenBank/DDBJ databases">
        <authorList>
            <person name="Xu Y.W."/>
            <person name="Yang Q."/>
        </authorList>
    </citation>
    <scope>NUCLEOTIDE SEQUENCE</scope>
    <source>
        <strain evidence="4">DSM 44626</strain>
    </source>
</reference>